<evidence type="ECO:0000313" key="6">
    <source>
        <dbReference type="Proteomes" id="UP000607653"/>
    </source>
</evidence>
<evidence type="ECO:0000256" key="4">
    <source>
        <dbReference type="SAM" id="Phobius"/>
    </source>
</evidence>
<evidence type="ECO:0000256" key="3">
    <source>
        <dbReference type="SAM" id="MobiDB-lite"/>
    </source>
</evidence>
<sequence>MLKTKSSLPNLSVLFEMAVCPCKEGQDVYCISVISDNENSNRHCSSDLSVLNVAEVLYPLESRACSDSQWDCKNSASLQTESTDRSSPCSVDIDIEKENLEISKSVESFEGHSMKAENALTKLFERKINIPIGGKIIQLLMNHNLISLRSTSRDKPTTERAHDTPNGRWRSKRAASFDSRKVVLLFSILSSMGSMMLIYLTLRVKQIGTWGERVVSQFESSELGEIGKEGRDDTIEQVSLLAEDSEVGKTVEARGDVAGEVVKREIQGAQVDKIGSEVGSLQNSKLKKTEEHIHELEEKLQNAINENAKLKVKQKEDAKLWTGLESKFSSTKVLCDQLTETLKHLAGRVQEAEQDKRFFEDKLSASSEAFDSLHLQMNDLSAKLESAEETIRNMEQELTEAKIEEEKRERTYRDENCKTTQLIKDKDALIERLEATLATDKLSIESLNSQLEEMRLELSSKQHEYNCLIANQENLEKEKNALQSNNEGLVKKLLTAGQDIKHLEHLVHVSQKELIELDKQSAAVANNIAQLNSAFDTWDKLVQEEKFLAAKHAQCRFDQLHDQFLHIAAEKDALKLEKEDLNNKVIDLQKVQEFMMVQHAEECRLAEEKVWKLESEVETLVSKKTELEILVTRSEEKIEKLTEMSSLSEIKTKDLLVKISKLESESQLLEENLQEKLQEKAEEMESLQNEIVKHVQHVGLLEKQVGQLQNSLDEKEELHLQHKDREKQLEDQKTEIQSVLAASESKLAEAKKQYDLMLESKQSELSKHLKEISQRNDQAINDIRKKYEAEKLEIVNLEKQKADRLIGEMERKCDQKVAESKEEAKQYLTHVQEEHVALINHIKQEHDKILLSLRAEHNEELKQVELKVENEMKEKTMLMRKEHEAQIRDLRHNHEDECRKLKEELELQKSKEERQRALLQLQWKVMDDNPQGDHEVNSMEKYSISSIKMEDAHDRKRSRHGPIISEYKAKDSSLLRATQTPMANLLKKVDKVTPGSILNIPKHSRKVTHHEYEVETSDRGRITKRRKSKSTVLFGGPMKHKTTDTPKTKSRKDVVKVIKGGPDSRPSAIGDLFTEGSLNPYADDPYAFD</sequence>
<feature type="coiled-coil region" evidence="2">
    <location>
        <begin position="854"/>
        <end position="922"/>
    </location>
</feature>
<keyword evidence="6" id="KW-1185">Reference proteome</keyword>
<protein>
    <recommendedName>
        <fullName evidence="7">Synaptonemal complex protein 1-like</fullName>
    </recommendedName>
</protein>
<dbReference type="PANTHER" id="PTHR23160:SF3">
    <property type="entry name" value="SYNAPTONEMAL COMPLEX PROTEIN 1-RELATED"/>
    <property type="match status" value="1"/>
</dbReference>
<dbReference type="PANTHER" id="PTHR23160">
    <property type="entry name" value="SYNAPTONEMAL COMPLEX PROTEIN-RELATED"/>
    <property type="match status" value="1"/>
</dbReference>
<keyword evidence="4" id="KW-0812">Transmembrane</keyword>
<dbReference type="AlphaFoldDB" id="A0A822XK62"/>
<feature type="region of interest" description="Disordered" evidence="3">
    <location>
        <begin position="1033"/>
        <end position="1089"/>
    </location>
</feature>
<comment type="caution">
    <text evidence="5">The sequence shown here is derived from an EMBL/GenBank/DDBJ whole genome shotgun (WGS) entry which is preliminary data.</text>
</comment>
<evidence type="ECO:0000256" key="1">
    <source>
        <dbReference type="ARBA" id="ARBA00023054"/>
    </source>
</evidence>
<dbReference type="EMBL" id="DUZY01000001">
    <property type="protein sequence ID" value="DAD21944.1"/>
    <property type="molecule type" value="Genomic_DNA"/>
</dbReference>
<dbReference type="Gene3D" id="1.10.287.1490">
    <property type="match status" value="1"/>
</dbReference>
<feature type="compositionally biased region" description="Basic and acidic residues" evidence="3">
    <location>
        <begin position="1041"/>
        <end position="1056"/>
    </location>
</feature>
<name>A0A822XK62_NELNU</name>
<keyword evidence="1 2" id="KW-0175">Coiled coil</keyword>
<reference evidence="5 6" key="1">
    <citation type="journal article" date="2020" name="Mol. Biol. Evol.">
        <title>Distinct Expression and Methylation Patterns for Genes with Different Fates following a Single Whole-Genome Duplication in Flowering Plants.</title>
        <authorList>
            <person name="Shi T."/>
            <person name="Rahmani R.S."/>
            <person name="Gugger P.F."/>
            <person name="Wang M."/>
            <person name="Li H."/>
            <person name="Zhang Y."/>
            <person name="Li Z."/>
            <person name="Wang Q."/>
            <person name="Van de Peer Y."/>
            <person name="Marchal K."/>
            <person name="Chen J."/>
        </authorList>
    </citation>
    <scope>NUCLEOTIDE SEQUENCE [LARGE SCALE GENOMIC DNA]</scope>
    <source>
        <tissue evidence="5">Leaf</tissue>
    </source>
</reference>
<proteinExistence type="predicted"/>
<gene>
    <name evidence="5" type="ORF">HUJ06_023407</name>
</gene>
<feature type="transmembrane region" description="Helical" evidence="4">
    <location>
        <begin position="182"/>
        <end position="202"/>
    </location>
</feature>
<evidence type="ECO:0008006" key="7">
    <source>
        <dbReference type="Google" id="ProtNLM"/>
    </source>
</evidence>
<organism evidence="5 6">
    <name type="scientific">Nelumbo nucifera</name>
    <name type="common">Sacred lotus</name>
    <dbReference type="NCBI Taxonomy" id="4432"/>
    <lineage>
        <taxon>Eukaryota</taxon>
        <taxon>Viridiplantae</taxon>
        <taxon>Streptophyta</taxon>
        <taxon>Embryophyta</taxon>
        <taxon>Tracheophyta</taxon>
        <taxon>Spermatophyta</taxon>
        <taxon>Magnoliopsida</taxon>
        <taxon>Proteales</taxon>
        <taxon>Nelumbonaceae</taxon>
        <taxon>Nelumbo</taxon>
    </lineage>
</organism>
<keyword evidence="4" id="KW-1133">Transmembrane helix</keyword>
<feature type="coiled-coil region" evidence="2">
    <location>
        <begin position="286"/>
        <end position="492"/>
    </location>
</feature>
<accession>A0A822XK62</accession>
<evidence type="ECO:0000256" key="2">
    <source>
        <dbReference type="SAM" id="Coils"/>
    </source>
</evidence>
<keyword evidence="4" id="KW-0472">Membrane</keyword>
<evidence type="ECO:0000313" key="5">
    <source>
        <dbReference type="EMBL" id="DAD21944.1"/>
    </source>
</evidence>
<feature type="coiled-coil region" evidence="2">
    <location>
        <begin position="571"/>
        <end position="812"/>
    </location>
</feature>
<dbReference type="Proteomes" id="UP000607653">
    <property type="component" value="Unassembled WGS sequence"/>
</dbReference>